<dbReference type="InterPro" id="IPR006143">
    <property type="entry name" value="RND_pump_MFP"/>
</dbReference>
<feature type="coiled-coil region" evidence="2">
    <location>
        <begin position="109"/>
        <end position="184"/>
    </location>
</feature>
<dbReference type="Proteomes" id="UP000586067">
    <property type="component" value="Unassembled WGS sequence"/>
</dbReference>
<dbReference type="SUPFAM" id="SSF111369">
    <property type="entry name" value="HlyD-like secretion proteins"/>
    <property type="match status" value="1"/>
</dbReference>
<dbReference type="Gene3D" id="2.40.30.170">
    <property type="match status" value="1"/>
</dbReference>
<keyword evidence="5" id="KW-1185">Reference proteome</keyword>
<evidence type="ECO:0000256" key="1">
    <source>
        <dbReference type="ARBA" id="ARBA00009477"/>
    </source>
</evidence>
<keyword evidence="2" id="KW-0175">Coiled coil</keyword>
<dbReference type="InterPro" id="IPR058647">
    <property type="entry name" value="BSH_CzcB-like"/>
</dbReference>
<dbReference type="EMBL" id="JABAEK010000003">
    <property type="protein sequence ID" value="NLQ16880.1"/>
    <property type="molecule type" value="Genomic_DNA"/>
</dbReference>
<name>A0A847R9G4_9GAMM</name>
<dbReference type="PANTHER" id="PTHR30469">
    <property type="entry name" value="MULTIDRUG RESISTANCE PROTEIN MDTA"/>
    <property type="match status" value="1"/>
</dbReference>
<proteinExistence type="inferred from homology"/>
<evidence type="ECO:0000259" key="3">
    <source>
        <dbReference type="Pfam" id="PF25973"/>
    </source>
</evidence>
<dbReference type="GO" id="GO:1990281">
    <property type="term" value="C:efflux pump complex"/>
    <property type="evidence" value="ECO:0007669"/>
    <property type="project" value="TreeGrafter"/>
</dbReference>
<protein>
    <submittedName>
        <fullName evidence="4">Efflux RND transporter periplasmic adaptor subunit</fullName>
    </submittedName>
</protein>
<comment type="similarity">
    <text evidence="1">Belongs to the membrane fusion protein (MFP) (TC 8.A.1) family.</text>
</comment>
<dbReference type="NCBIfam" id="TIGR01730">
    <property type="entry name" value="RND_mfp"/>
    <property type="match status" value="1"/>
</dbReference>
<feature type="domain" description="CzcB-like barrel-sandwich hybrid" evidence="3">
    <location>
        <begin position="78"/>
        <end position="217"/>
    </location>
</feature>
<evidence type="ECO:0000256" key="2">
    <source>
        <dbReference type="SAM" id="Coils"/>
    </source>
</evidence>
<dbReference type="GO" id="GO:0015562">
    <property type="term" value="F:efflux transmembrane transporter activity"/>
    <property type="evidence" value="ECO:0007669"/>
    <property type="project" value="TreeGrafter"/>
</dbReference>
<evidence type="ECO:0000313" key="4">
    <source>
        <dbReference type="EMBL" id="NLQ16880.1"/>
    </source>
</evidence>
<gene>
    <name evidence="4" type="ORF">HGG82_04500</name>
</gene>
<dbReference type="Gene3D" id="2.40.50.100">
    <property type="match status" value="1"/>
</dbReference>
<dbReference type="RefSeq" id="WP_168823225.1">
    <property type="nucleotide sequence ID" value="NZ_CP073013.1"/>
</dbReference>
<comment type="caution">
    <text evidence="4">The sequence shown here is derived from an EMBL/GenBank/DDBJ whole genome shotgun (WGS) entry which is preliminary data.</text>
</comment>
<reference evidence="4 5" key="1">
    <citation type="submission" date="2020-04" db="EMBL/GenBank/DDBJ databases">
        <title>Marinomonas sp. M1K-6 isolated from the deep seawater of the Mariana Trench.</title>
        <authorList>
            <person name="Li Y."/>
        </authorList>
    </citation>
    <scope>NUCLEOTIDE SEQUENCE [LARGE SCALE GENOMIC DNA]</scope>
    <source>
        <strain evidence="4 5">M1K-6</strain>
    </source>
</reference>
<dbReference type="AlphaFoldDB" id="A0A847R9G4"/>
<sequence length="396" mass="43328">MKYLSQWVTLLLAGIAIAGVYFYVTHAVEAQKNRIQTPRPKAPEQAVELSTTTTTTGRYTATITASGLVKPRYSLTMTSQVSGEVIRLSEQFEPGQVVKKGHILGQLQNRELNSSVASAKNTLAAAELALKEEIRQGEQARAEWEAAGFTDEPDSDLVLRAPQLAAAKTEVEAAKAALTNAQSKLEHSKLIAPFDALIVARNISPGSYLSAGSDIATLYSTDRADIQLDLSNSDWLKLPDSRTLLEKSWPVLISSIDANDTWQGKVLSIHQHINETTRMRSLTISLNNPLGQTPALIPGAFVNVSIQGKPLDNLWRLPNTALSQKSEIWYLDENSRLAAFETTPRLVDSQYVYIQVPEAMREKTVQVVVQPYNSYVKGTLAKTLNASTTPSKGAKP</sequence>
<evidence type="ECO:0000313" key="5">
    <source>
        <dbReference type="Proteomes" id="UP000586067"/>
    </source>
</evidence>
<dbReference type="Gene3D" id="1.10.287.470">
    <property type="entry name" value="Helix hairpin bin"/>
    <property type="match status" value="1"/>
</dbReference>
<accession>A0A847R9G4</accession>
<dbReference type="Pfam" id="PF25973">
    <property type="entry name" value="BSH_CzcB"/>
    <property type="match status" value="1"/>
</dbReference>
<organism evidence="4 5">
    <name type="scientific">Marinomonas profundi</name>
    <dbReference type="NCBI Taxonomy" id="2726122"/>
    <lineage>
        <taxon>Bacteria</taxon>
        <taxon>Pseudomonadati</taxon>
        <taxon>Pseudomonadota</taxon>
        <taxon>Gammaproteobacteria</taxon>
        <taxon>Oceanospirillales</taxon>
        <taxon>Oceanospirillaceae</taxon>
        <taxon>Marinomonas</taxon>
    </lineage>
</organism>